<organism evidence="1 2">
    <name type="scientific">Micromonospora cathayae</name>
    <dbReference type="NCBI Taxonomy" id="3028804"/>
    <lineage>
        <taxon>Bacteria</taxon>
        <taxon>Bacillati</taxon>
        <taxon>Actinomycetota</taxon>
        <taxon>Actinomycetes</taxon>
        <taxon>Micromonosporales</taxon>
        <taxon>Micromonosporaceae</taxon>
        <taxon>Micromonospora</taxon>
    </lineage>
</organism>
<dbReference type="PANTHER" id="PTHR13812">
    <property type="entry name" value="KETIMINE REDUCTASE MU-CRYSTALLIN"/>
    <property type="match status" value="1"/>
</dbReference>
<name>A0ABY7ZPF9_9ACTN</name>
<dbReference type="EMBL" id="CP118615">
    <property type="protein sequence ID" value="WDZ83834.1"/>
    <property type="molecule type" value="Genomic_DNA"/>
</dbReference>
<dbReference type="InterPro" id="IPR023401">
    <property type="entry name" value="ODC_N"/>
</dbReference>
<reference evidence="1 2" key="1">
    <citation type="submission" date="2023-02" db="EMBL/GenBank/DDBJ databases">
        <authorList>
            <person name="Mo P."/>
        </authorList>
    </citation>
    <scope>NUCLEOTIDE SEQUENCE [LARGE SCALE GENOMIC DNA]</scope>
    <source>
        <strain evidence="1 2">HUAS 3</strain>
    </source>
</reference>
<dbReference type="Gene3D" id="3.40.50.720">
    <property type="entry name" value="NAD(P)-binding Rossmann-like Domain"/>
    <property type="match status" value="1"/>
</dbReference>
<dbReference type="Pfam" id="PF02423">
    <property type="entry name" value="OCD_Mu_crystall"/>
    <property type="match status" value="1"/>
</dbReference>
<gene>
    <name evidence="1" type="ORF">PVK37_25725</name>
</gene>
<protein>
    <submittedName>
        <fullName evidence="1">Ornithine cyclodeaminase family protein</fullName>
    </submittedName>
</protein>
<proteinExistence type="predicted"/>
<evidence type="ECO:0000313" key="1">
    <source>
        <dbReference type="EMBL" id="WDZ83834.1"/>
    </source>
</evidence>
<dbReference type="PANTHER" id="PTHR13812:SF19">
    <property type="entry name" value="KETIMINE REDUCTASE MU-CRYSTALLIN"/>
    <property type="match status" value="1"/>
</dbReference>
<dbReference type="SUPFAM" id="SSF51735">
    <property type="entry name" value="NAD(P)-binding Rossmann-fold domains"/>
    <property type="match status" value="1"/>
</dbReference>
<evidence type="ECO:0000313" key="2">
    <source>
        <dbReference type="Proteomes" id="UP001219605"/>
    </source>
</evidence>
<sequence length="318" mass="32692">MRFLDATAIERLLDPQTAYDSQREAFHCLGSGLADLAERLILAGTDGDALAFCYAARLRPGTPAVCKFGAVAPDNSRLGLPSVHAQILALHPRTGQLIAAFDGEAVTTLRTPAATAVAVDHLAAPGPRTLAVLGCGVQGRAHVRALAGRVSRVLLWDHRPGRAAETADRLAPEVPVPVSAAPSAAAAVGAAEIVVTCTTSSTPVLRGEWVTDGATVVSVGSFAPDRSEVDRALVRRAGAVVVDHVPTGLRQAGPVVGAVAAGDLAPDTLIGLGDVVANGRQARADRHTIVYYNSVGLGVQDAAAVNAMLAAQTRQEQV</sequence>
<accession>A0ABY7ZPF9</accession>
<dbReference type="InterPro" id="IPR003462">
    <property type="entry name" value="ODC_Mu_crystall"/>
</dbReference>
<dbReference type="RefSeq" id="WP_275030392.1">
    <property type="nucleotide sequence ID" value="NZ_CP118615.1"/>
</dbReference>
<dbReference type="Gene3D" id="3.30.1780.10">
    <property type="entry name" value="ornithine cyclodeaminase, domain 1"/>
    <property type="match status" value="1"/>
</dbReference>
<dbReference type="InterPro" id="IPR036291">
    <property type="entry name" value="NAD(P)-bd_dom_sf"/>
</dbReference>
<dbReference type="PIRSF" id="PIRSF001439">
    <property type="entry name" value="CryM"/>
    <property type="match status" value="1"/>
</dbReference>
<keyword evidence="2" id="KW-1185">Reference proteome</keyword>
<dbReference type="Proteomes" id="UP001219605">
    <property type="component" value="Chromosome"/>
</dbReference>